<gene>
    <name evidence="1" type="ORF">C7B45_17555</name>
</gene>
<dbReference type="AlphaFoldDB" id="A0A2T2WCF8"/>
<dbReference type="EMBL" id="PXYV01000116">
    <property type="protein sequence ID" value="PSR19916.1"/>
    <property type="molecule type" value="Genomic_DNA"/>
</dbReference>
<protein>
    <submittedName>
        <fullName evidence="1">Uncharacterized protein</fullName>
    </submittedName>
</protein>
<evidence type="ECO:0000313" key="1">
    <source>
        <dbReference type="EMBL" id="PSR19916.1"/>
    </source>
</evidence>
<evidence type="ECO:0000313" key="2">
    <source>
        <dbReference type="Proteomes" id="UP000241848"/>
    </source>
</evidence>
<comment type="caution">
    <text evidence="1">The sequence shown here is derived from an EMBL/GenBank/DDBJ whole genome shotgun (WGS) entry which is preliminary data.</text>
</comment>
<reference evidence="1 2" key="1">
    <citation type="journal article" date="2014" name="BMC Genomics">
        <title>Comparison of environmental and isolate Sulfobacillus genomes reveals diverse carbon, sulfur, nitrogen, and hydrogen metabolisms.</title>
        <authorList>
            <person name="Justice N.B."/>
            <person name="Norman A."/>
            <person name="Brown C.T."/>
            <person name="Singh A."/>
            <person name="Thomas B.C."/>
            <person name="Banfield J.F."/>
        </authorList>
    </citation>
    <scope>NUCLEOTIDE SEQUENCE [LARGE SCALE GENOMIC DNA]</scope>
    <source>
        <strain evidence="1">AMDSBA3</strain>
    </source>
</reference>
<accession>A0A2T2WCF8</accession>
<organism evidence="1 2">
    <name type="scientific">Sulfobacillus acidophilus</name>
    <dbReference type="NCBI Taxonomy" id="53633"/>
    <lineage>
        <taxon>Bacteria</taxon>
        <taxon>Bacillati</taxon>
        <taxon>Bacillota</taxon>
        <taxon>Clostridia</taxon>
        <taxon>Eubacteriales</taxon>
        <taxon>Clostridiales Family XVII. Incertae Sedis</taxon>
        <taxon>Sulfobacillus</taxon>
    </lineage>
</organism>
<name>A0A2T2WCF8_9FIRM</name>
<dbReference type="Proteomes" id="UP000241848">
    <property type="component" value="Unassembled WGS sequence"/>
</dbReference>
<sequence>MSTLFDALISHPDLAETTEFLVLGIQSPHKTLHSLVRWQNPEDFSAFGYALGALLCQELRPQDALTVLAAFSTAALHALNDASAIPGDDR</sequence>
<proteinExistence type="predicted"/>